<name>E1RBD9_SEDSS</name>
<gene>
    <name evidence="2" type="ordered locus">Spirs_0523</name>
</gene>
<dbReference type="SMART" id="SM00317">
    <property type="entry name" value="SET"/>
    <property type="match status" value="1"/>
</dbReference>
<dbReference type="PANTHER" id="PTHR46167">
    <property type="entry name" value="N-LYSINE METHYLTRANSFERASE KMT5A"/>
    <property type="match status" value="1"/>
</dbReference>
<dbReference type="Pfam" id="PF00856">
    <property type="entry name" value="SET"/>
    <property type="match status" value="1"/>
</dbReference>
<evidence type="ECO:0000313" key="2">
    <source>
        <dbReference type="EMBL" id="ADK79669.1"/>
    </source>
</evidence>
<evidence type="ECO:0000259" key="1">
    <source>
        <dbReference type="PROSITE" id="PS50280"/>
    </source>
</evidence>
<dbReference type="HOGENOM" id="CLU_1324638_0_0_12"/>
<sequence>MMEMNRNIRQHFFDTGLMWLTRPRLESEQLRKLTPEFMLSLDYFLENREEFLALERLYGNAVRNGVLASFGIASVDKDIGLGLFAAEPLKREDFVGEYTGIVREAREIDADEIDAAGHYPDDWAWDYPVDIPGLPPLEIDAATEGNPLRYVNHSLFPNLRPDHFLLDGVWVIIFVADRDIERGEELTIDYGDAYWSDGFRELVLREGELEKLGLRDHIDHMES</sequence>
<dbReference type="SUPFAM" id="SSF82199">
    <property type="entry name" value="SET domain"/>
    <property type="match status" value="1"/>
</dbReference>
<dbReference type="PANTHER" id="PTHR46167:SF1">
    <property type="entry name" value="N-LYSINE METHYLTRANSFERASE KMT5A"/>
    <property type="match status" value="1"/>
</dbReference>
<dbReference type="AlphaFoldDB" id="E1RBD9"/>
<dbReference type="InterPro" id="IPR046341">
    <property type="entry name" value="SET_dom_sf"/>
</dbReference>
<feature type="domain" description="SET" evidence="1">
    <location>
        <begin position="68"/>
        <end position="191"/>
    </location>
</feature>
<proteinExistence type="predicted"/>
<dbReference type="Gene3D" id="2.170.270.10">
    <property type="entry name" value="SET domain"/>
    <property type="match status" value="1"/>
</dbReference>
<dbReference type="Proteomes" id="UP000002318">
    <property type="component" value="Chromosome"/>
</dbReference>
<dbReference type="InterPro" id="IPR044427">
    <property type="entry name" value="LegAS4-like_SET"/>
</dbReference>
<dbReference type="InterPro" id="IPR001214">
    <property type="entry name" value="SET_dom"/>
</dbReference>
<dbReference type="eggNOG" id="COG2940">
    <property type="taxonomic scope" value="Bacteria"/>
</dbReference>
<keyword evidence="3" id="KW-1185">Reference proteome</keyword>
<dbReference type="GO" id="GO:0042799">
    <property type="term" value="F:histone H4K20 methyltransferase activity"/>
    <property type="evidence" value="ECO:0007669"/>
    <property type="project" value="TreeGrafter"/>
</dbReference>
<dbReference type="KEGG" id="ssm:Spirs_0523"/>
<dbReference type="EMBL" id="CP002116">
    <property type="protein sequence ID" value="ADK79669.1"/>
    <property type="molecule type" value="Genomic_DNA"/>
</dbReference>
<accession>E1RBD9</accession>
<dbReference type="GO" id="GO:0005700">
    <property type="term" value="C:polytene chromosome"/>
    <property type="evidence" value="ECO:0007669"/>
    <property type="project" value="TreeGrafter"/>
</dbReference>
<dbReference type="PROSITE" id="PS50280">
    <property type="entry name" value="SET"/>
    <property type="match status" value="1"/>
</dbReference>
<protein>
    <submittedName>
        <fullName evidence="2">Nuclear protein SET</fullName>
    </submittedName>
</protein>
<evidence type="ECO:0000313" key="3">
    <source>
        <dbReference type="Proteomes" id="UP000002318"/>
    </source>
</evidence>
<dbReference type="CDD" id="cd10522">
    <property type="entry name" value="SET_LegAS4-like"/>
    <property type="match status" value="1"/>
</dbReference>
<dbReference type="GO" id="GO:0006357">
    <property type="term" value="P:regulation of transcription by RNA polymerase II"/>
    <property type="evidence" value="ECO:0007669"/>
    <property type="project" value="TreeGrafter"/>
</dbReference>
<reference evidence="2 3" key="1">
    <citation type="journal article" date="2010" name="Stand. Genomic Sci.">
        <title>Complete genome sequence of Spirochaeta smaragdinae type strain (SEBR 4228).</title>
        <authorList>
            <person name="Mavromatis K."/>
            <person name="Yasawong M."/>
            <person name="Chertkov O."/>
            <person name="Lapidus A."/>
            <person name="Lucas S."/>
            <person name="Nolan M."/>
            <person name="Del Rio T.G."/>
            <person name="Tice H."/>
            <person name="Cheng J.F."/>
            <person name="Pitluck S."/>
            <person name="Liolios K."/>
            <person name="Ivanova N."/>
            <person name="Tapia R."/>
            <person name="Han C."/>
            <person name="Bruce D."/>
            <person name="Goodwin L."/>
            <person name="Pati A."/>
            <person name="Chen A."/>
            <person name="Palaniappan K."/>
            <person name="Land M."/>
            <person name="Hauser L."/>
            <person name="Chang Y.J."/>
            <person name="Jeffries C.D."/>
            <person name="Detter J.C."/>
            <person name="Rohde M."/>
            <person name="Brambilla E."/>
            <person name="Spring S."/>
            <person name="Goker M."/>
            <person name="Sikorski J."/>
            <person name="Woyke T."/>
            <person name="Bristow J."/>
            <person name="Eisen J.A."/>
            <person name="Markowitz V."/>
            <person name="Hugenholtz P."/>
            <person name="Klenk H.P."/>
            <person name="Kyrpides N.C."/>
        </authorList>
    </citation>
    <scope>NUCLEOTIDE SEQUENCE [LARGE SCALE GENOMIC DNA]</scope>
    <source>
        <strain evidence="3">DSM 11293 / JCM 15392 / SEBR 4228</strain>
    </source>
</reference>
<dbReference type="InterPro" id="IPR051760">
    <property type="entry name" value="KMT5A"/>
</dbReference>
<organism evidence="2 3">
    <name type="scientific">Sediminispirochaeta smaragdinae (strain DSM 11293 / JCM 15392 / SEBR 4228)</name>
    <name type="common">Spirochaeta smaragdinae</name>
    <dbReference type="NCBI Taxonomy" id="573413"/>
    <lineage>
        <taxon>Bacteria</taxon>
        <taxon>Pseudomonadati</taxon>
        <taxon>Spirochaetota</taxon>
        <taxon>Spirochaetia</taxon>
        <taxon>Spirochaetales</taxon>
        <taxon>Spirochaetaceae</taxon>
        <taxon>Sediminispirochaeta</taxon>
    </lineage>
</organism>
<dbReference type="STRING" id="573413.Spirs_0523"/>